<sequence>MMPEDKIILLKFASLDTEKQVGCDHDYVSLQSSNGVLISKVYGNIVPSPLLTETNKAAVTFVSDTEDSGNGFELTFTAVQNSDAGECFRYLLPCHFPLMWG</sequence>
<feature type="domain" description="CUB" evidence="4">
    <location>
        <begin position="1"/>
        <end position="79"/>
    </location>
</feature>
<comment type="caution">
    <text evidence="3">Lacks conserved residue(s) required for the propagation of feature annotation.</text>
</comment>
<dbReference type="Gene3D" id="2.60.120.290">
    <property type="entry name" value="Spermadhesin, CUB domain"/>
    <property type="match status" value="1"/>
</dbReference>
<dbReference type="Pfam" id="PF00431">
    <property type="entry name" value="CUB"/>
    <property type="match status" value="1"/>
</dbReference>
<evidence type="ECO:0000256" key="2">
    <source>
        <dbReference type="ARBA" id="ARBA00023157"/>
    </source>
</evidence>
<gene>
    <name evidence="6" type="primary">LOC116547079</name>
</gene>
<accession>A0A6J3HGE7</accession>
<protein>
    <submittedName>
        <fullName evidence="6">Ovochymase-1-like</fullName>
    </submittedName>
</protein>
<dbReference type="InterPro" id="IPR035914">
    <property type="entry name" value="Sperma_CUB_dom_sf"/>
</dbReference>
<reference evidence="6" key="1">
    <citation type="submission" date="2025-08" db="UniProtKB">
        <authorList>
            <consortium name="RefSeq"/>
        </authorList>
    </citation>
    <scope>IDENTIFICATION</scope>
    <source>
        <tissue evidence="6">Blood</tissue>
    </source>
</reference>
<evidence type="ECO:0000256" key="3">
    <source>
        <dbReference type="PROSITE-ProRule" id="PRU00059"/>
    </source>
</evidence>
<dbReference type="GeneID" id="116547079"/>
<keyword evidence="5" id="KW-1185">Reference proteome</keyword>
<proteinExistence type="predicted"/>
<dbReference type="RefSeq" id="XP_032129032.1">
    <property type="nucleotide sequence ID" value="XM_032273141.1"/>
</dbReference>
<dbReference type="PROSITE" id="PS01180">
    <property type="entry name" value="CUB"/>
    <property type="match status" value="1"/>
</dbReference>
<dbReference type="AlphaFoldDB" id="A0A6J3HGE7"/>
<keyword evidence="2" id="KW-1015">Disulfide bond</keyword>
<evidence type="ECO:0000256" key="1">
    <source>
        <dbReference type="ARBA" id="ARBA00022737"/>
    </source>
</evidence>
<dbReference type="PANTHER" id="PTHR24251:SF21">
    <property type="entry name" value="OVOCHYMASE-1"/>
    <property type="match status" value="1"/>
</dbReference>
<dbReference type="PANTHER" id="PTHR24251">
    <property type="entry name" value="OVOCHYMASE-RELATED"/>
    <property type="match status" value="1"/>
</dbReference>
<dbReference type="InterPro" id="IPR000859">
    <property type="entry name" value="CUB_dom"/>
</dbReference>
<evidence type="ECO:0000313" key="5">
    <source>
        <dbReference type="Proteomes" id="UP000504640"/>
    </source>
</evidence>
<keyword evidence="1" id="KW-0677">Repeat</keyword>
<evidence type="ECO:0000313" key="6">
    <source>
        <dbReference type="RefSeq" id="XP_032129032.1"/>
    </source>
</evidence>
<dbReference type="CDD" id="cd00041">
    <property type="entry name" value="CUB"/>
    <property type="match status" value="1"/>
</dbReference>
<organism evidence="5 6">
    <name type="scientific">Sapajus apella</name>
    <name type="common">Brown-capped capuchin</name>
    <name type="synonym">Cebus apella</name>
    <dbReference type="NCBI Taxonomy" id="9515"/>
    <lineage>
        <taxon>Eukaryota</taxon>
        <taxon>Metazoa</taxon>
        <taxon>Chordata</taxon>
        <taxon>Craniata</taxon>
        <taxon>Vertebrata</taxon>
        <taxon>Euteleostomi</taxon>
        <taxon>Mammalia</taxon>
        <taxon>Eutheria</taxon>
        <taxon>Euarchontoglires</taxon>
        <taxon>Primates</taxon>
        <taxon>Haplorrhini</taxon>
        <taxon>Platyrrhini</taxon>
        <taxon>Cebidae</taxon>
        <taxon>Cebinae</taxon>
        <taxon>Sapajus</taxon>
    </lineage>
</organism>
<evidence type="ECO:0000259" key="4">
    <source>
        <dbReference type="PROSITE" id="PS01180"/>
    </source>
</evidence>
<dbReference type="Proteomes" id="UP000504640">
    <property type="component" value="Unplaced"/>
</dbReference>
<name>A0A6J3HGE7_SAPAP</name>
<dbReference type="SUPFAM" id="SSF49854">
    <property type="entry name" value="Spermadhesin, CUB domain"/>
    <property type="match status" value="1"/>
</dbReference>